<dbReference type="PANTHER" id="PTHR30290">
    <property type="entry name" value="PERIPLASMIC BINDING COMPONENT OF ABC TRANSPORTER"/>
    <property type="match status" value="1"/>
</dbReference>
<dbReference type="SUPFAM" id="SSF53850">
    <property type="entry name" value="Periplasmic binding protein-like II"/>
    <property type="match status" value="1"/>
</dbReference>
<evidence type="ECO:0000256" key="5">
    <source>
        <dbReference type="SAM" id="SignalP"/>
    </source>
</evidence>
<feature type="domain" description="Solute-binding protein family 5" evidence="6">
    <location>
        <begin position="67"/>
        <end position="447"/>
    </location>
</feature>
<evidence type="ECO:0000313" key="8">
    <source>
        <dbReference type="Proteomes" id="UP001589795"/>
    </source>
</evidence>
<feature type="signal peptide" evidence="5">
    <location>
        <begin position="1"/>
        <end position="24"/>
    </location>
</feature>
<proteinExistence type="inferred from homology"/>
<dbReference type="EMBL" id="JBHLWQ010000151">
    <property type="protein sequence ID" value="MFC0201853.1"/>
    <property type="molecule type" value="Genomic_DNA"/>
</dbReference>
<dbReference type="Gene3D" id="3.40.190.10">
    <property type="entry name" value="Periplasmic binding protein-like II"/>
    <property type="match status" value="1"/>
</dbReference>
<dbReference type="PIRSF" id="PIRSF002741">
    <property type="entry name" value="MppA"/>
    <property type="match status" value="1"/>
</dbReference>
<reference evidence="7 8" key="1">
    <citation type="submission" date="2024-09" db="EMBL/GenBank/DDBJ databases">
        <authorList>
            <person name="Sun Q."/>
            <person name="Mori K."/>
        </authorList>
    </citation>
    <scope>NUCLEOTIDE SEQUENCE [LARGE SCALE GENOMIC DNA]</scope>
    <source>
        <strain evidence="7 8">CCM 7904</strain>
    </source>
</reference>
<evidence type="ECO:0000313" key="7">
    <source>
        <dbReference type="EMBL" id="MFC0201853.1"/>
    </source>
</evidence>
<evidence type="ECO:0000256" key="1">
    <source>
        <dbReference type="ARBA" id="ARBA00004418"/>
    </source>
</evidence>
<evidence type="ECO:0000256" key="4">
    <source>
        <dbReference type="ARBA" id="ARBA00022729"/>
    </source>
</evidence>
<keyword evidence="3" id="KW-0813">Transport</keyword>
<dbReference type="Gene3D" id="3.90.76.10">
    <property type="entry name" value="Dipeptide-binding Protein, Domain 1"/>
    <property type="match status" value="1"/>
</dbReference>
<gene>
    <name evidence="7" type="ORF">ACFFIZ_16445</name>
</gene>
<comment type="similarity">
    <text evidence="2">Belongs to the bacterial solute-binding protein 5 family.</text>
</comment>
<dbReference type="PANTHER" id="PTHR30290:SF9">
    <property type="entry name" value="OLIGOPEPTIDE-BINDING PROTEIN APPA"/>
    <property type="match status" value="1"/>
</dbReference>
<dbReference type="InterPro" id="IPR000914">
    <property type="entry name" value="SBP_5_dom"/>
</dbReference>
<dbReference type="RefSeq" id="WP_265508175.1">
    <property type="nucleotide sequence ID" value="NZ_JAOTBE010000060.1"/>
</dbReference>
<sequence>MPKSHSLILAGLALTTVLAQGAFAENLRYAGATAPLTFDPHATNDFVTTAIARQTYESLIELNAKSQLVPGLATQWEYIDNAAWRLTLREGVTFHDGTPMTAEDVSFSIMRQASSPRYKSLFGQITEANVVDATTVDIVTAQPDAVMPVKLSLLFVMSKAWAEANDVVEVPDLGAASSESYSLRHANGTGPMKLELQVPGERTVFVRNDDWWDDFTGNVDRAEYVAITSAPTRLAALLSGEVDLITDVPLQDVVRVEETAGFKVADGPQRLYMGLEMDGTRDVALASFDKNGQPLDSNPFKDVRVRRAIALAIDNEAIVSRVMRGYARPISMPAAPGFQGYAEDLEKDLGVDLEESKRLLAEAGYPDGFRTTLNCPLERYVNTEEICRASASLLARVGIEVTVNGMVWPEFARMLVNGPDSSFHLIGALGNSGDVQDVFGAILHTRDDESGLGQQNWAMWSNTDFDAVFEKLVSTFDPDERAALYREGLRIAQEQQHAIYLHQPFLIWAMADKVDASVRADSAVVLSDVTVGTE</sequence>
<accession>A0ABV6CM88</accession>
<dbReference type="CDD" id="cd08498">
    <property type="entry name" value="PBP2_NikA_DppA_OppA_like_2"/>
    <property type="match status" value="1"/>
</dbReference>
<keyword evidence="8" id="KW-1185">Reference proteome</keyword>
<dbReference type="Proteomes" id="UP001589795">
    <property type="component" value="Unassembled WGS sequence"/>
</dbReference>
<name>A0ABV6CM88_9RHOB</name>
<evidence type="ECO:0000256" key="3">
    <source>
        <dbReference type="ARBA" id="ARBA00022448"/>
    </source>
</evidence>
<dbReference type="Gene3D" id="3.10.105.10">
    <property type="entry name" value="Dipeptide-binding Protein, Domain 3"/>
    <property type="match status" value="1"/>
</dbReference>
<comment type="caution">
    <text evidence="7">The sequence shown here is derived from an EMBL/GenBank/DDBJ whole genome shotgun (WGS) entry which is preliminary data.</text>
</comment>
<protein>
    <submittedName>
        <fullName evidence="7">ABC transporter substrate-binding protein</fullName>
    </submittedName>
</protein>
<evidence type="ECO:0000256" key="2">
    <source>
        <dbReference type="ARBA" id="ARBA00005695"/>
    </source>
</evidence>
<dbReference type="Pfam" id="PF00496">
    <property type="entry name" value="SBP_bac_5"/>
    <property type="match status" value="1"/>
</dbReference>
<dbReference type="InterPro" id="IPR039424">
    <property type="entry name" value="SBP_5"/>
</dbReference>
<comment type="subcellular location">
    <subcellularLocation>
        <location evidence="1">Periplasm</location>
    </subcellularLocation>
</comment>
<dbReference type="InterPro" id="IPR030678">
    <property type="entry name" value="Peptide/Ni-bd"/>
</dbReference>
<keyword evidence="4 5" id="KW-0732">Signal</keyword>
<feature type="chain" id="PRO_5045376278" evidence="5">
    <location>
        <begin position="25"/>
        <end position="534"/>
    </location>
</feature>
<organism evidence="7 8">
    <name type="scientific">Paracoccus rhizosphaerae</name>
    <dbReference type="NCBI Taxonomy" id="1133347"/>
    <lineage>
        <taxon>Bacteria</taxon>
        <taxon>Pseudomonadati</taxon>
        <taxon>Pseudomonadota</taxon>
        <taxon>Alphaproteobacteria</taxon>
        <taxon>Rhodobacterales</taxon>
        <taxon>Paracoccaceae</taxon>
        <taxon>Paracoccus</taxon>
    </lineage>
</organism>
<evidence type="ECO:0000259" key="6">
    <source>
        <dbReference type="Pfam" id="PF00496"/>
    </source>
</evidence>